<dbReference type="InterPro" id="IPR037140">
    <property type="entry name" value="VHL_beta_dom_sf"/>
</dbReference>
<keyword evidence="3 5" id="KW-0378">Hydrolase</keyword>
<dbReference type="Pfam" id="PF00082">
    <property type="entry name" value="Peptidase_S8"/>
    <property type="match status" value="1"/>
</dbReference>
<evidence type="ECO:0000259" key="6">
    <source>
        <dbReference type="Pfam" id="PF00082"/>
    </source>
</evidence>
<name>A0A1I1LSR7_9BURK</name>
<dbReference type="InterPro" id="IPR036208">
    <property type="entry name" value="VHL_sf"/>
</dbReference>
<evidence type="ECO:0000256" key="2">
    <source>
        <dbReference type="ARBA" id="ARBA00022670"/>
    </source>
</evidence>
<dbReference type="InterPro" id="IPR023828">
    <property type="entry name" value="Peptidase_S8_Ser-AS"/>
</dbReference>
<sequence>MTATNSITFLPLDSGIVSNDSGSMIRFVLTNHSDTLLKLYWIDRAGVEQPFGELPPGASHVQETSSSHAWKVVGADGSGFKFYPSERGMITVSGPAAVSFTDFSEQISHTALGDWSTAQGYGLINIAKSLGVPELGAALPMNGQNNNIALNLVGAPAAWAAGITGKGVKVAVIDIGIAAHPEIDKQLIGGYDLLQRDTDPSPTPGPYVDHALGVASIIAASHGAHGGQDTRGVAPDATLLNVRIGDGNNSTQTVAEGIRWAADNGARVISVPLGNGDTRVQQQISDAVHYAFSKNAVVVIAGGNSSNYGATGPALSALSGEAIAVGNQDALAGKPFASSNEPGATPFPWVMAASSGYVPVSGGGYKYFQDGGTSFAGPYVAGLAALLIQQSPDASARDIIASIIRGASIGPGEATASLGEVITGTAGADRLQVAKAARIDGGAGIDTAVFAGESGKYSISASKDGFVVTGKDGVFGSASLSNVERLAFGDTAVALDIAGNGGMVYRLYQAAFGRTPDAGGLGFWIAAKDSGQQLDGIAGQFLGSAEAVKLYGAAPSHAALVDAVYRNVLHRAPDKAGYDYWVAALDSGGSSTAQLLTSFSESGENQAALAGVIGNGFAYTPYG</sequence>
<accession>A0A1I1LSR7</accession>
<keyword evidence="4 5" id="KW-0720">Serine protease</keyword>
<feature type="active site" description="Charge relay system" evidence="5">
    <location>
        <position position="174"/>
    </location>
</feature>
<dbReference type="Pfam" id="PF13946">
    <property type="entry name" value="DUF4214"/>
    <property type="match status" value="1"/>
</dbReference>
<organism evidence="8 9">
    <name type="scientific">Massilia yuzhufengensis</name>
    <dbReference type="NCBI Taxonomy" id="1164594"/>
    <lineage>
        <taxon>Bacteria</taxon>
        <taxon>Pseudomonadati</taxon>
        <taxon>Pseudomonadota</taxon>
        <taxon>Betaproteobacteria</taxon>
        <taxon>Burkholderiales</taxon>
        <taxon>Oxalobacteraceae</taxon>
        <taxon>Telluria group</taxon>
        <taxon>Massilia</taxon>
    </lineage>
</organism>
<dbReference type="InterPro" id="IPR050131">
    <property type="entry name" value="Peptidase_S8_subtilisin-like"/>
</dbReference>
<keyword evidence="2 5" id="KW-0645">Protease</keyword>
<evidence type="ECO:0000313" key="8">
    <source>
        <dbReference type="EMBL" id="SFC73333.1"/>
    </source>
</evidence>
<dbReference type="SUPFAM" id="SSF49468">
    <property type="entry name" value="VHL"/>
    <property type="match status" value="1"/>
</dbReference>
<dbReference type="PANTHER" id="PTHR43806">
    <property type="entry name" value="PEPTIDASE S8"/>
    <property type="match status" value="1"/>
</dbReference>
<comment type="similarity">
    <text evidence="1 5">Belongs to the peptidase S8 family.</text>
</comment>
<dbReference type="RefSeq" id="WP_091874493.1">
    <property type="nucleotide sequence ID" value="NZ_FOLD01000009.1"/>
</dbReference>
<dbReference type="InterPro" id="IPR036852">
    <property type="entry name" value="Peptidase_S8/S53_dom_sf"/>
</dbReference>
<evidence type="ECO:0000256" key="3">
    <source>
        <dbReference type="ARBA" id="ARBA00022801"/>
    </source>
</evidence>
<dbReference type="EMBL" id="FOLD01000009">
    <property type="protein sequence ID" value="SFC73333.1"/>
    <property type="molecule type" value="Genomic_DNA"/>
</dbReference>
<keyword evidence="9" id="KW-1185">Reference proteome</keyword>
<evidence type="ECO:0000256" key="5">
    <source>
        <dbReference type="PROSITE-ProRule" id="PRU01240"/>
    </source>
</evidence>
<dbReference type="InterPro" id="IPR025282">
    <property type="entry name" value="DUF4214"/>
</dbReference>
<dbReference type="GO" id="GO:0006508">
    <property type="term" value="P:proteolysis"/>
    <property type="evidence" value="ECO:0007669"/>
    <property type="project" value="UniProtKB-KW"/>
</dbReference>
<evidence type="ECO:0000256" key="1">
    <source>
        <dbReference type="ARBA" id="ARBA00011073"/>
    </source>
</evidence>
<reference evidence="9" key="1">
    <citation type="submission" date="2016-10" db="EMBL/GenBank/DDBJ databases">
        <authorList>
            <person name="Varghese N."/>
            <person name="Submissions S."/>
        </authorList>
    </citation>
    <scope>NUCLEOTIDE SEQUENCE [LARGE SCALE GENOMIC DNA]</scope>
    <source>
        <strain evidence="9">CGMCC 1.12041</strain>
    </source>
</reference>
<evidence type="ECO:0000313" key="9">
    <source>
        <dbReference type="Proteomes" id="UP000198639"/>
    </source>
</evidence>
<feature type="domain" description="Peptidase S8/S53" evidence="6">
    <location>
        <begin position="165"/>
        <end position="407"/>
    </location>
</feature>
<feature type="active site" description="Charge relay system" evidence="5">
    <location>
        <position position="374"/>
    </location>
</feature>
<dbReference type="PROSITE" id="PS51892">
    <property type="entry name" value="SUBTILASE"/>
    <property type="match status" value="1"/>
</dbReference>
<evidence type="ECO:0000259" key="7">
    <source>
        <dbReference type="Pfam" id="PF13946"/>
    </source>
</evidence>
<evidence type="ECO:0000256" key="4">
    <source>
        <dbReference type="ARBA" id="ARBA00022825"/>
    </source>
</evidence>
<dbReference type="InterPro" id="IPR015500">
    <property type="entry name" value="Peptidase_S8_subtilisin-rel"/>
</dbReference>
<dbReference type="SUPFAM" id="SSF52743">
    <property type="entry name" value="Subtilisin-like"/>
    <property type="match status" value="1"/>
</dbReference>
<dbReference type="AlphaFoldDB" id="A0A1I1LSR7"/>
<feature type="active site" description="Charge relay system" evidence="5">
    <location>
        <position position="210"/>
    </location>
</feature>
<dbReference type="PROSITE" id="PS00138">
    <property type="entry name" value="SUBTILASE_SER"/>
    <property type="match status" value="1"/>
</dbReference>
<dbReference type="STRING" id="1164594.SAMN05216204_109125"/>
<proteinExistence type="inferred from homology"/>
<dbReference type="PRINTS" id="PR00723">
    <property type="entry name" value="SUBTILISIN"/>
</dbReference>
<protein>
    <submittedName>
        <fullName evidence="8">Serine protease, subtilisin family</fullName>
    </submittedName>
</protein>
<feature type="domain" description="DUF4214" evidence="7">
    <location>
        <begin position="539"/>
        <end position="607"/>
    </location>
</feature>
<dbReference type="GO" id="GO:0004252">
    <property type="term" value="F:serine-type endopeptidase activity"/>
    <property type="evidence" value="ECO:0007669"/>
    <property type="project" value="UniProtKB-UniRule"/>
</dbReference>
<gene>
    <name evidence="8" type="ORF">SAMN05216204_109125</name>
</gene>
<dbReference type="Proteomes" id="UP000198639">
    <property type="component" value="Unassembled WGS sequence"/>
</dbReference>
<dbReference type="OrthoDB" id="480426at2"/>
<dbReference type="PANTHER" id="PTHR43806:SF11">
    <property type="entry name" value="CEREVISIN-RELATED"/>
    <property type="match status" value="1"/>
</dbReference>
<dbReference type="InterPro" id="IPR000209">
    <property type="entry name" value="Peptidase_S8/S53_dom"/>
</dbReference>
<dbReference type="Gene3D" id="3.40.50.200">
    <property type="entry name" value="Peptidase S8/S53 domain"/>
    <property type="match status" value="1"/>
</dbReference>
<dbReference type="Gene3D" id="2.60.40.780">
    <property type="entry name" value="von Hippel-Lindau disease tumour suppressor, beta domain"/>
    <property type="match status" value="1"/>
</dbReference>